<dbReference type="AlphaFoldDB" id="A0A5X6EJ92"/>
<name>A0A5X6EJ92_SALET</name>
<proteinExistence type="predicted"/>
<protein>
    <submittedName>
        <fullName evidence="1">Uncharacterized protein</fullName>
    </submittedName>
</protein>
<gene>
    <name evidence="1" type="ORF">EKG95_02205</name>
</gene>
<comment type="caution">
    <text evidence="1">The sequence shown here is derived from an EMBL/GenBank/DDBJ whole genome shotgun (WGS) entry which is preliminary data.</text>
</comment>
<evidence type="ECO:0000313" key="1">
    <source>
        <dbReference type="EMBL" id="ECA3790653.1"/>
    </source>
</evidence>
<accession>A0A5X6EJ92</accession>
<dbReference type="EMBL" id="AAHUDZ010000002">
    <property type="protein sequence ID" value="ECA3790653.1"/>
    <property type="molecule type" value="Genomic_DNA"/>
</dbReference>
<sequence>MSAECQERNFRAYQEMANFSLSIERIYCKVYDVTYGSVAKFTMPQQSALNLPMKSKVSTT</sequence>
<organism evidence="1">
    <name type="scientific">Salmonella enterica subsp. enterica serovar Aqua</name>
    <dbReference type="NCBI Taxonomy" id="1302615"/>
    <lineage>
        <taxon>Bacteria</taxon>
        <taxon>Pseudomonadati</taxon>
        <taxon>Pseudomonadota</taxon>
        <taxon>Gammaproteobacteria</taxon>
        <taxon>Enterobacterales</taxon>
        <taxon>Enterobacteriaceae</taxon>
        <taxon>Salmonella</taxon>
    </lineage>
</organism>
<reference evidence="1" key="1">
    <citation type="submission" date="2018-12" db="EMBL/GenBank/DDBJ databases">
        <authorList>
            <person name="Ashton P.M."/>
            <person name="Dallman T."/>
            <person name="Nair S."/>
            <person name="De Pinna E."/>
            <person name="Peters T."/>
            <person name="Grant K."/>
        </authorList>
    </citation>
    <scope>NUCLEOTIDE SEQUENCE</scope>
    <source>
        <strain evidence="1">650060</strain>
    </source>
</reference>